<feature type="transmembrane region" description="Helical" evidence="9">
    <location>
        <begin position="32"/>
        <end position="50"/>
    </location>
</feature>
<proteinExistence type="inferred from homology"/>
<gene>
    <name evidence="11" type="ORF">METZ01_LOCUS135290</name>
</gene>
<dbReference type="PANTHER" id="PTHR16228">
    <property type="entry name" value="DIVALENT CATION TRANSPORTER SOLUTE CARRIER FAMILY 41"/>
    <property type="match status" value="1"/>
</dbReference>
<evidence type="ECO:0000256" key="7">
    <source>
        <dbReference type="ARBA" id="ARBA00023065"/>
    </source>
</evidence>
<keyword evidence="6 9" id="KW-1133">Transmembrane helix</keyword>
<keyword evidence="8 9" id="KW-0472">Membrane</keyword>
<accession>A0A381YZG8</accession>
<name>A0A381YZG8_9ZZZZ</name>
<keyword evidence="7" id="KW-0406">Ion transport</keyword>
<feature type="transmembrane region" description="Helical" evidence="9">
    <location>
        <begin position="120"/>
        <end position="143"/>
    </location>
</feature>
<keyword evidence="5" id="KW-0460">Magnesium</keyword>
<dbReference type="InterPro" id="IPR045349">
    <property type="entry name" value="SLC41A1-3"/>
</dbReference>
<feature type="transmembrane region" description="Helical" evidence="9">
    <location>
        <begin position="297"/>
        <end position="317"/>
    </location>
</feature>
<feature type="transmembrane region" description="Helical" evidence="9">
    <location>
        <begin position="188"/>
        <end position="206"/>
    </location>
</feature>
<feature type="transmembrane region" description="Helical" evidence="9">
    <location>
        <begin position="248"/>
        <end position="267"/>
    </location>
</feature>
<evidence type="ECO:0000313" key="11">
    <source>
        <dbReference type="EMBL" id="SVA82436.1"/>
    </source>
</evidence>
<feature type="transmembrane region" description="Helical" evidence="9">
    <location>
        <begin position="329"/>
        <end position="350"/>
    </location>
</feature>
<evidence type="ECO:0000256" key="1">
    <source>
        <dbReference type="ARBA" id="ARBA00004141"/>
    </source>
</evidence>
<dbReference type="PANTHER" id="PTHR16228:SF7">
    <property type="entry name" value="SLC41A_MGTE INTEGRAL MEMBRANE DOMAIN-CONTAINING PROTEIN"/>
    <property type="match status" value="1"/>
</dbReference>
<comment type="subcellular location">
    <subcellularLocation>
        <location evidence="1">Membrane</location>
        <topology evidence="1">Multi-pass membrane protein</topology>
    </subcellularLocation>
</comment>
<organism evidence="11">
    <name type="scientific">marine metagenome</name>
    <dbReference type="NCBI Taxonomy" id="408172"/>
    <lineage>
        <taxon>unclassified sequences</taxon>
        <taxon>metagenomes</taxon>
        <taxon>ecological metagenomes</taxon>
    </lineage>
</organism>
<keyword evidence="4 9" id="KW-0812">Transmembrane</keyword>
<evidence type="ECO:0000259" key="10">
    <source>
        <dbReference type="Pfam" id="PF01769"/>
    </source>
</evidence>
<dbReference type="GO" id="GO:0008324">
    <property type="term" value="F:monoatomic cation transmembrane transporter activity"/>
    <property type="evidence" value="ECO:0007669"/>
    <property type="project" value="InterPro"/>
</dbReference>
<sequence>VADARQRFVALVLGVVVASFGGLVLASAEGTLAALPGLLLLVPGAIALRGNVFGAMGSRLGTAVHAGTFRFSVRPDGVVGQNLLASAVLTLSLSTVLAVLAKGTVVVFGLSPTMTLADFVVVSTLGGLLASVVLAVLTVGLAAGSVRFGWDLDNVIAPLVTTLGDLLTVPALVLAAVLADRSGLTDGLAAALATVSVGVLVVAWRIPTDRLRGIVRQSVPVLGVAAVFDLVAGLTFEKRLDDLLAAEAILVLLPAFLGTAGALGAILSSRLSTQFHLGLDDASPVPSRSSMGNIVDLSLLAVPVFVAGALVAHLVAQATGQSSPSLADLVVVTILAGGLVTVVMVFVAYYTTMGAFRF</sequence>
<feature type="non-terminal residue" evidence="11">
    <location>
        <position position="1"/>
    </location>
</feature>
<reference evidence="11" key="1">
    <citation type="submission" date="2018-05" db="EMBL/GenBank/DDBJ databases">
        <authorList>
            <person name="Lanie J.A."/>
            <person name="Ng W.-L."/>
            <person name="Kazmierczak K.M."/>
            <person name="Andrzejewski T.M."/>
            <person name="Davidsen T.M."/>
            <person name="Wayne K.J."/>
            <person name="Tettelin H."/>
            <person name="Glass J.I."/>
            <person name="Rusch D."/>
            <person name="Podicherti R."/>
            <person name="Tsui H.-C.T."/>
            <person name="Winkler M.E."/>
        </authorList>
    </citation>
    <scope>NUCLEOTIDE SEQUENCE</scope>
</reference>
<evidence type="ECO:0000256" key="6">
    <source>
        <dbReference type="ARBA" id="ARBA00022989"/>
    </source>
</evidence>
<dbReference type="Pfam" id="PF01769">
    <property type="entry name" value="MgtE"/>
    <property type="match status" value="1"/>
</dbReference>
<comment type="similarity">
    <text evidence="2">Belongs to the SLC41A transporter family.</text>
</comment>
<dbReference type="InterPro" id="IPR006667">
    <property type="entry name" value="SLC41_membr_dom"/>
</dbReference>
<dbReference type="SUPFAM" id="SSF161093">
    <property type="entry name" value="MgtE membrane domain-like"/>
    <property type="match status" value="2"/>
</dbReference>
<evidence type="ECO:0000256" key="2">
    <source>
        <dbReference type="ARBA" id="ARBA00009749"/>
    </source>
</evidence>
<keyword evidence="3" id="KW-0813">Transport</keyword>
<feature type="transmembrane region" description="Helical" evidence="9">
    <location>
        <begin position="83"/>
        <end position="108"/>
    </location>
</feature>
<dbReference type="AlphaFoldDB" id="A0A381YZG8"/>
<dbReference type="InterPro" id="IPR036739">
    <property type="entry name" value="SLC41_membr_dom_sf"/>
</dbReference>
<feature type="non-terminal residue" evidence="11">
    <location>
        <position position="358"/>
    </location>
</feature>
<evidence type="ECO:0000256" key="8">
    <source>
        <dbReference type="ARBA" id="ARBA00023136"/>
    </source>
</evidence>
<dbReference type="Gene3D" id="1.10.357.20">
    <property type="entry name" value="SLC41 divalent cation transporters, integral membrane domain"/>
    <property type="match status" value="2"/>
</dbReference>
<dbReference type="GO" id="GO:0016020">
    <property type="term" value="C:membrane"/>
    <property type="evidence" value="ECO:0007669"/>
    <property type="project" value="UniProtKB-SubCell"/>
</dbReference>
<evidence type="ECO:0000256" key="5">
    <source>
        <dbReference type="ARBA" id="ARBA00022842"/>
    </source>
</evidence>
<evidence type="ECO:0000256" key="4">
    <source>
        <dbReference type="ARBA" id="ARBA00022692"/>
    </source>
</evidence>
<feature type="transmembrane region" description="Helical" evidence="9">
    <location>
        <begin position="218"/>
        <end position="236"/>
    </location>
</feature>
<dbReference type="EMBL" id="UINC01019469">
    <property type="protein sequence ID" value="SVA82436.1"/>
    <property type="molecule type" value="Genomic_DNA"/>
</dbReference>
<protein>
    <recommendedName>
        <fullName evidence="10">SLC41A/MgtE integral membrane domain-containing protein</fullName>
    </recommendedName>
</protein>
<feature type="domain" description="SLC41A/MgtE integral membrane" evidence="10">
    <location>
        <begin position="42"/>
        <end position="174"/>
    </location>
</feature>
<evidence type="ECO:0000256" key="9">
    <source>
        <dbReference type="SAM" id="Phobius"/>
    </source>
</evidence>
<feature type="transmembrane region" description="Helical" evidence="9">
    <location>
        <begin position="7"/>
        <end position="26"/>
    </location>
</feature>
<evidence type="ECO:0000256" key="3">
    <source>
        <dbReference type="ARBA" id="ARBA00022448"/>
    </source>
</evidence>
<feature type="transmembrane region" description="Helical" evidence="9">
    <location>
        <begin position="155"/>
        <end position="176"/>
    </location>
</feature>